<gene>
    <name evidence="1" type="ORF">ALC60_11699</name>
</gene>
<evidence type="ECO:0000313" key="2">
    <source>
        <dbReference type="Proteomes" id="UP000075809"/>
    </source>
</evidence>
<proteinExistence type="predicted"/>
<accession>A0A151WMW2</accession>
<sequence length="79" mass="9401">MERDLIEQAILLNTREEYVAWEQRCDEFIEFLEEQSRIKRPRLSICNRQSVIARLESLKDLVGQLKICLLKLCHVLKEG</sequence>
<organism evidence="1 2">
    <name type="scientific">Mycetomoellerius zeteki</name>
    <dbReference type="NCBI Taxonomy" id="64791"/>
    <lineage>
        <taxon>Eukaryota</taxon>
        <taxon>Metazoa</taxon>
        <taxon>Ecdysozoa</taxon>
        <taxon>Arthropoda</taxon>
        <taxon>Hexapoda</taxon>
        <taxon>Insecta</taxon>
        <taxon>Pterygota</taxon>
        <taxon>Neoptera</taxon>
        <taxon>Endopterygota</taxon>
        <taxon>Hymenoptera</taxon>
        <taxon>Apocrita</taxon>
        <taxon>Aculeata</taxon>
        <taxon>Formicoidea</taxon>
        <taxon>Formicidae</taxon>
        <taxon>Myrmicinae</taxon>
        <taxon>Mycetomoellerius</taxon>
    </lineage>
</organism>
<dbReference type="AlphaFoldDB" id="A0A151WMW2"/>
<reference evidence="1 2" key="1">
    <citation type="submission" date="2015-09" db="EMBL/GenBank/DDBJ databases">
        <title>Trachymyrmex zeteki WGS genome.</title>
        <authorList>
            <person name="Nygaard S."/>
            <person name="Hu H."/>
            <person name="Boomsma J."/>
            <person name="Zhang G."/>
        </authorList>
    </citation>
    <scope>NUCLEOTIDE SEQUENCE [LARGE SCALE GENOMIC DNA]</scope>
    <source>
        <strain evidence="1">Tzet28-1</strain>
        <tissue evidence="1">Whole body</tissue>
    </source>
</reference>
<evidence type="ECO:0000313" key="1">
    <source>
        <dbReference type="EMBL" id="KYQ49242.1"/>
    </source>
</evidence>
<keyword evidence="2" id="KW-1185">Reference proteome</keyword>
<name>A0A151WMW2_9HYME</name>
<dbReference type="STRING" id="64791.A0A151WMW2"/>
<protein>
    <submittedName>
        <fullName evidence="1">Uncharacterized protein</fullName>
    </submittedName>
</protein>
<dbReference type="EMBL" id="KQ982925">
    <property type="protein sequence ID" value="KYQ49242.1"/>
    <property type="molecule type" value="Genomic_DNA"/>
</dbReference>
<dbReference type="Proteomes" id="UP000075809">
    <property type="component" value="Unassembled WGS sequence"/>
</dbReference>